<dbReference type="Pfam" id="PF03572">
    <property type="entry name" value="Peptidase_S41"/>
    <property type="match status" value="1"/>
</dbReference>
<comment type="subcellular location">
    <subcellularLocation>
        <location evidence="1 7">Cytoplasm</location>
    </subcellularLocation>
</comment>
<dbReference type="PANTHER" id="PTHR43253">
    <property type="entry name" value="TRICORN PROTEASE HOMOLOG 2-RELATED"/>
    <property type="match status" value="1"/>
</dbReference>
<dbReference type="SUPFAM" id="SSF50156">
    <property type="entry name" value="PDZ domain-like"/>
    <property type="match status" value="1"/>
</dbReference>
<keyword evidence="3 7" id="KW-0963">Cytoplasm</keyword>
<dbReference type="GO" id="GO:0005737">
    <property type="term" value="C:cytoplasm"/>
    <property type="evidence" value="ECO:0007669"/>
    <property type="project" value="UniProtKB-SubCell"/>
</dbReference>
<dbReference type="Pfam" id="PF07676">
    <property type="entry name" value="PD40"/>
    <property type="match status" value="1"/>
</dbReference>
<protein>
    <recommendedName>
        <fullName evidence="7">Tricorn protease homolog</fullName>
        <ecNumber evidence="7">3.4.21.-</ecNumber>
    </recommendedName>
</protein>
<feature type="domain" description="Tricorn protease C1" evidence="12">
    <location>
        <begin position="713"/>
        <end position="770"/>
    </location>
</feature>
<dbReference type="Gene3D" id="2.120.10.30">
    <property type="entry name" value="TolB, C-terminal domain"/>
    <property type="match status" value="1"/>
</dbReference>
<evidence type="ECO:0000256" key="2">
    <source>
        <dbReference type="ARBA" id="ARBA00008524"/>
    </source>
</evidence>
<organism evidence="14 15">
    <name type="scientific">Bacteroides clarus</name>
    <dbReference type="NCBI Taxonomy" id="626929"/>
    <lineage>
        <taxon>Bacteria</taxon>
        <taxon>Pseudomonadati</taxon>
        <taxon>Bacteroidota</taxon>
        <taxon>Bacteroidia</taxon>
        <taxon>Bacteroidales</taxon>
        <taxon>Bacteroidaceae</taxon>
        <taxon>Bacteroides</taxon>
    </lineage>
</organism>
<dbReference type="EC" id="3.4.21.-" evidence="7"/>
<accession>A0A1Y3YZU8</accession>
<dbReference type="InterPro" id="IPR029045">
    <property type="entry name" value="ClpP/crotonase-like_dom_sf"/>
</dbReference>
<dbReference type="InterPro" id="IPR028204">
    <property type="entry name" value="Tricorn_C1"/>
</dbReference>
<feature type="active site" description="Charge relay system" evidence="8">
    <location>
        <position position="776"/>
    </location>
</feature>
<evidence type="ECO:0000256" key="10">
    <source>
        <dbReference type="SAM" id="SignalP"/>
    </source>
</evidence>
<dbReference type="PIRSF" id="PIRSF036421">
    <property type="entry name" value="Tricorn_protease"/>
    <property type="match status" value="1"/>
</dbReference>
<dbReference type="Gene3D" id="3.30.750.44">
    <property type="match status" value="1"/>
</dbReference>
<evidence type="ECO:0000256" key="6">
    <source>
        <dbReference type="ARBA" id="ARBA00022825"/>
    </source>
</evidence>
<feature type="chain" id="PRO_5013209312" description="Tricorn protease homolog" evidence="10">
    <location>
        <begin position="20"/>
        <end position="1090"/>
    </location>
</feature>
<dbReference type="PANTHER" id="PTHR43253:SF1">
    <property type="entry name" value="TRICORN PROTEASE HOMOLOG 2-RELATED"/>
    <property type="match status" value="1"/>
</dbReference>
<evidence type="ECO:0000256" key="5">
    <source>
        <dbReference type="ARBA" id="ARBA00022801"/>
    </source>
</evidence>
<dbReference type="InterPro" id="IPR012393">
    <property type="entry name" value="Tricorn_protease"/>
</dbReference>
<feature type="active site" description="Nucleophile" evidence="8">
    <location>
        <position position="992"/>
    </location>
</feature>
<evidence type="ECO:0000256" key="3">
    <source>
        <dbReference type="ARBA" id="ARBA00022490"/>
    </source>
</evidence>
<feature type="region of interest" description="Disordered" evidence="9">
    <location>
        <begin position="565"/>
        <end position="597"/>
    </location>
</feature>
<dbReference type="InterPro" id="IPR011659">
    <property type="entry name" value="WD40"/>
</dbReference>
<dbReference type="Pfam" id="PF26549">
    <property type="entry name" value="Tricorn_N"/>
    <property type="match status" value="1"/>
</dbReference>
<proteinExistence type="inferred from homology"/>
<keyword evidence="4 7" id="KW-0645">Protease</keyword>
<dbReference type="RefSeq" id="WP_087425070.1">
    <property type="nucleotide sequence ID" value="NZ_CATZGC010000006.1"/>
</dbReference>
<keyword evidence="5 7" id="KW-0378">Hydrolase</keyword>
<dbReference type="SUPFAM" id="SSF52096">
    <property type="entry name" value="ClpP/crotonase"/>
    <property type="match status" value="1"/>
</dbReference>
<dbReference type="Gene3D" id="2.120.10.60">
    <property type="entry name" value="Tricorn protease N-terminal domain"/>
    <property type="match status" value="2"/>
</dbReference>
<evidence type="ECO:0000256" key="7">
    <source>
        <dbReference type="PIRNR" id="PIRNR036421"/>
    </source>
</evidence>
<comment type="similarity">
    <text evidence="2 7">Belongs to the peptidase S41B family.</text>
</comment>
<evidence type="ECO:0000259" key="13">
    <source>
        <dbReference type="Pfam" id="PF14685"/>
    </source>
</evidence>
<dbReference type="SUPFAM" id="SSF69304">
    <property type="entry name" value="Tricorn protease N-terminal domain"/>
    <property type="match status" value="1"/>
</dbReference>
<evidence type="ECO:0000313" key="14">
    <source>
        <dbReference type="EMBL" id="OUO02882.1"/>
    </source>
</evidence>
<dbReference type="InterPro" id="IPR011042">
    <property type="entry name" value="6-blade_b-propeller_TolB-like"/>
</dbReference>
<feature type="signal peptide" evidence="10">
    <location>
        <begin position="1"/>
        <end position="19"/>
    </location>
</feature>
<name>A0A1Y3YZU8_9BACE</name>
<evidence type="ECO:0000256" key="8">
    <source>
        <dbReference type="PIRSR" id="PIRSR036421-1"/>
    </source>
</evidence>
<dbReference type="AlphaFoldDB" id="A0A1Y3YZU8"/>
<keyword evidence="10" id="KW-0732">Signal</keyword>
<gene>
    <name evidence="14" type="ORF">B5F97_00190</name>
</gene>
<feature type="domain" description="Tail specific protease" evidence="11">
    <location>
        <begin position="904"/>
        <end position="1058"/>
    </location>
</feature>
<dbReference type="InterPro" id="IPR029414">
    <property type="entry name" value="Tricorn_PDZ"/>
</dbReference>
<dbReference type="InterPro" id="IPR005151">
    <property type="entry name" value="Tail-specific_protease"/>
</dbReference>
<dbReference type="CDD" id="cd07562">
    <property type="entry name" value="Peptidase_S41_TRI"/>
    <property type="match status" value="1"/>
</dbReference>
<feature type="active site" description="Charge relay system" evidence="8">
    <location>
        <position position="1049"/>
    </location>
</feature>
<evidence type="ECO:0000259" key="12">
    <source>
        <dbReference type="Pfam" id="PF14684"/>
    </source>
</evidence>
<dbReference type="Pfam" id="PF14685">
    <property type="entry name" value="PDZ_Tricorn"/>
    <property type="match status" value="1"/>
</dbReference>
<evidence type="ECO:0000256" key="1">
    <source>
        <dbReference type="ARBA" id="ARBA00004496"/>
    </source>
</evidence>
<reference evidence="15" key="1">
    <citation type="submission" date="2017-04" db="EMBL/GenBank/DDBJ databases">
        <title>Function of individual gut microbiota members based on whole genome sequencing of pure cultures obtained from chicken caecum.</title>
        <authorList>
            <person name="Medvecky M."/>
            <person name="Cejkova D."/>
            <person name="Polansky O."/>
            <person name="Karasova D."/>
            <person name="Kubasova T."/>
            <person name="Cizek A."/>
            <person name="Rychlik I."/>
        </authorList>
    </citation>
    <scope>NUCLEOTIDE SEQUENCE [LARGE SCALE GENOMIC DNA]</scope>
    <source>
        <strain evidence="15">An43</strain>
    </source>
</reference>
<dbReference type="GO" id="GO:0008236">
    <property type="term" value="F:serine-type peptidase activity"/>
    <property type="evidence" value="ECO:0007669"/>
    <property type="project" value="UniProtKB-UniRule"/>
</dbReference>
<evidence type="ECO:0000256" key="9">
    <source>
        <dbReference type="SAM" id="MobiDB-lite"/>
    </source>
</evidence>
<dbReference type="Gene3D" id="3.90.226.10">
    <property type="entry name" value="2-enoyl-CoA Hydratase, Chain A, domain 1"/>
    <property type="match status" value="1"/>
</dbReference>
<evidence type="ECO:0000313" key="15">
    <source>
        <dbReference type="Proteomes" id="UP000195386"/>
    </source>
</evidence>
<dbReference type="Pfam" id="PF14684">
    <property type="entry name" value="Tricorn_C1"/>
    <property type="match status" value="1"/>
</dbReference>
<dbReference type="Proteomes" id="UP000195386">
    <property type="component" value="Unassembled WGS sequence"/>
</dbReference>
<comment type="caution">
    <text evidence="14">The sequence shown here is derived from an EMBL/GenBank/DDBJ whole genome shotgun (WGS) entry which is preliminary data.</text>
</comment>
<feature type="compositionally biased region" description="Basic and acidic residues" evidence="9">
    <location>
        <begin position="588"/>
        <end position="597"/>
    </location>
</feature>
<comment type="function">
    <text evidence="7">Degrades oligopeptides.</text>
</comment>
<evidence type="ECO:0000256" key="4">
    <source>
        <dbReference type="ARBA" id="ARBA00022670"/>
    </source>
</evidence>
<dbReference type="SUPFAM" id="SSF82171">
    <property type="entry name" value="DPP6 N-terminal domain-like"/>
    <property type="match status" value="1"/>
</dbReference>
<keyword evidence="6 7" id="KW-0720">Serine protease</keyword>
<dbReference type="EMBL" id="NFII01000001">
    <property type="protein sequence ID" value="OUO02882.1"/>
    <property type="molecule type" value="Genomic_DNA"/>
</dbReference>
<dbReference type="GO" id="GO:0006508">
    <property type="term" value="P:proteolysis"/>
    <property type="evidence" value="ECO:0007669"/>
    <property type="project" value="UniProtKB-UniRule"/>
</dbReference>
<sequence length="1090" mass="122739">MKKLLLTLAAACMASFTFAQDAPLWMRHCAISPDGTTIAFTYKGDIYTVPVGGGRAMQLTTNPAHDTEPVWSPDSKRIAFASDRMGSMDVYIVSKEGGEPRRLTTHSGSETPVAFSDAGHILFSADIMPSAETVLFPSNGQFRQVYKVSVEGGRPVLYSPMPMERISINKEGMILYQDKKGYEDYWRKHQVSPIARDIWMYAPDEKPAYRQLTAFGGEDREPVWAPDGKSFYYLSEENGTFNVYQRTPGATSATQVTRHTKQPVRFLSIAADGRLCYGYDGEIYTLTPGGEPRKVNISIVSDRSDKDLIRQIKSSGATEMALSPNGKEVAFVLRGDVYVTSVDYKTTKQITNTPCQERDVDFAPDGRSLVYASERNGLWQLYTSAIVRKDEKQFTYATELKEERLTDSDVTSFQPQYSPDGKEVAFLENRAAIRVINLKTKDVRTVMDAKYQYSYSDGDQWFRWSPDSKWILSDFIGIGGWNNKDVVLLNADGKGEMINLTESGYTDGNAKWVLGGKAMIWTSDRAGYRSHGSWGAEDDTYIMFFDAEAYDRFLMSKEETALMEEAEKAEKEAKEKADKKKDSKKKGDKTEKDGDVAKEKKAEPLKFDLENRFDRIVRLTVNSSHMADAVLTPKGDALYYLSTFEDGYDLWKHDLKENSTKVLLKDVGAGALLPDKDGKNIFLCSSEGMKKIETEGGKVTPIEFEAFFDYRPYGEREYIFDHVWQQVDDKFYVEDLQGTDWTGYKASYKRFLPYINNNYDFTEMLSEMLGELNASHTGARYYASGATLPTAALGVFYDESYTGDGLKIKEIIAQSPLTKKKTDVKPGCIIEKIDGVAVKAGMDYFPLLEGKANRKTILSVYDPGTKKRFEETVKPITYAAQSELLYKRWVENCRKKVEELSGGRIGYVHIKGMDSPSFRKMYSELLGRNRNKEAVVVDVRHNGGGWLHDDVVTLLGGKEYERFVPRGQYIGSDPFNKWLKPSCMLVCEDNYSNAHGTPFVYKTLGIGKLVGTPVAGTMTAVWWERQIDPSIVFGIPQVGCMDMQGNYLENHTLQPDILIYNTPEEAINGDDAQLKAAVEHLLKQLTSKPE</sequence>
<dbReference type="InterPro" id="IPR036034">
    <property type="entry name" value="PDZ_sf"/>
</dbReference>
<feature type="domain" description="Tricorn protease PDZ" evidence="13">
    <location>
        <begin position="813"/>
        <end position="867"/>
    </location>
</feature>
<feature type="compositionally biased region" description="Basic and acidic residues" evidence="9">
    <location>
        <begin position="565"/>
        <end position="581"/>
    </location>
</feature>
<dbReference type="Gene3D" id="2.30.42.10">
    <property type="match status" value="1"/>
</dbReference>
<evidence type="ECO:0000259" key="11">
    <source>
        <dbReference type="Pfam" id="PF03572"/>
    </source>
</evidence>